<dbReference type="Proteomes" id="UP000017090">
    <property type="component" value="Unassembled WGS sequence"/>
</dbReference>
<name>U7UDX0_9FIRM</name>
<organism evidence="2 3">
    <name type="scientific">Megasphaera vaginalis</name>
    <name type="common">ex Srinivasan et al. 2021</name>
    <dbReference type="NCBI Taxonomy" id="1111454"/>
    <lineage>
        <taxon>Bacteria</taxon>
        <taxon>Bacillati</taxon>
        <taxon>Bacillota</taxon>
        <taxon>Negativicutes</taxon>
        <taxon>Veillonellales</taxon>
        <taxon>Veillonellaceae</taxon>
        <taxon>Megasphaera</taxon>
    </lineage>
</organism>
<gene>
    <name evidence="2" type="ORF">HMPREF1250_0466</name>
</gene>
<evidence type="ECO:0000313" key="2">
    <source>
        <dbReference type="EMBL" id="ERT56628.1"/>
    </source>
</evidence>
<dbReference type="AlphaFoldDB" id="U7UDX0"/>
<proteinExistence type="predicted"/>
<comment type="caution">
    <text evidence="2">The sequence shown here is derived from an EMBL/GenBank/DDBJ whole genome shotgun (WGS) entry which is preliminary data.</text>
</comment>
<feature type="transmembrane region" description="Helical" evidence="1">
    <location>
        <begin position="37"/>
        <end position="58"/>
    </location>
</feature>
<keyword evidence="1" id="KW-1133">Transmembrane helix</keyword>
<sequence length="91" mass="10534">MMDMSRFFIYGFMAINILTFCLYGWDKYCAVRHRWRLSEFLLLGTAALGGSVGALLAMNLFRHKTRHFTFAYGVPFLLMVHGALVVLFLYL</sequence>
<dbReference type="eggNOG" id="COG3326">
    <property type="taxonomic scope" value="Bacteria"/>
</dbReference>
<dbReference type="Pfam" id="PF06961">
    <property type="entry name" value="DUF1294"/>
    <property type="match status" value="1"/>
</dbReference>
<feature type="transmembrane region" description="Helical" evidence="1">
    <location>
        <begin position="70"/>
        <end position="90"/>
    </location>
</feature>
<keyword evidence="3" id="KW-1185">Reference proteome</keyword>
<dbReference type="PATRIC" id="fig|1111454.3.peg.2087"/>
<reference evidence="2 3" key="1">
    <citation type="submission" date="2013-09" db="EMBL/GenBank/DDBJ databases">
        <authorList>
            <person name="Durkin A.S."/>
            <person name="Haft D.R."/>
            <person name="McCorrison J."/>
            <person name="Torralba M."/>
            <person name="Gillis M."/>
            <person name="Haft D.H."/>
            <person name="Methe B."/>
            <person name="Sutton G."/>
            <person name="Nelson K.E."/>
        </authorList>
    </citation>
    <scope>NUCLEOTIDE SEQUENCE [LARGE SCALE GENOMIC DNA]</scope>
    <source>
        <strain evidence="2 3">BV3C16-1</strain>
    </source>
</reference>
<dbReference type="EMBL" id="AWXA01000059">
    <property type="protein sequence ID" value="ERT56628.1"/>
    <property type="molecule type" value="Genomic_DNA"/>
</dbReference>
<dbReference type="InterPro" id="IPR010718">
    <property type="entry name" value="DUF1294"/>
</dbReference>
<keyword evidence="1" id="KW-0812">Transmembrane</keyword>
<keyword evidence="1" id="KW-0472">Membrane</keyword>
<accession>U7UDX0</accession>
<evidence type="ECO:0000313" key="3">
    <source>
        <dbReference type="Proteomes" id="UP000017090"/>
    </source>
</evidence>
<feature type="transmembrane region" description="Helical" evidence="1">
    <location>
        <begin position="7"/>
        <end position="25"/>
    </location>
</feature>
<protein>
    <submittedName>
        <fullName evidence="2">PF06961 family protein</fullName>
    </submittedName>
</protein>
<evidence type="ECO:0000256" key="1">
    <source>
        <dbReference type="SAM" id="Phobius"/>
    </source>
</evidence>